<sequence>MASTKYKDLAISTAAAARRKSADRPPRDATSAIGRRMLIDITETTTIGFSELLDLTDDVAFSSAVTLRANAGAVASLTLTLANGDDAKALELLPVVFAEMTRIARERIGADPALRTTGEVDCSSAGAAGMTAGLSTAGDVTAAEGVAADELKAFIERLERLEEEKAGIMGNIKEVFAELKGRGFDAKAVRTILRIRKQDHSERQEQEAILELYCQALGMA</sequence>
<dbReference type="InterPro" id="IPR018753">
    <property type="entry name" value="GapR-like"/>
</dbReference>
<evidence type="ECO:0000313" key="5">
    <source>
        <dbReference type="Proteomes" id="UP001549119"/>
    </source>
</evidence>
<protein>
    <recommendedName>
        <fullName evidence="1">UPF0335 protein ABIC20_005570</fullName>
    </recommendedName>
</protein>
<dbReference type="NCBIfam" id="NF010247">
    <property type="entry name" value="PRK13694.1"/>
    <property type="match status" value="1"/>
</dbReference>
<keyword evidence="2" id="KW-0175">Coiled coil</keyword>
<gene>
    <name evidence="4" type="ORF">ABIC20_005570</name>
</gene>
<dbReference type="InterPro" id="IPR046367">
    <property type="entry name" value="GapR-like_DNA-bd"/>
</dbReference>
<feature type="coiled-coil region" evidence="2">
    <location>
        <begin position="144"/>
        <end position="178"/>
    </location>
</feature>
<reference evidence="4 5" key="1">
    <citation type="submission" date="2024-06" db="EMBL/GenBank/DDBJ databases">
        <title>Genomics of switchgrass bacterial isolates.</title>
        <authorList>
            <person name="Shade A."/>
        </authorList>
    </citation>
    <scope>NUCLEOTIDE SEQUENCE [LARGE SCALE GENOMIC DNA]</scope>
    <source>
        <strain evidence="4 5">PvP084</strain>
    </source>
</reference>
<dbReference type="HAMAP" id="MF_00797">
    <property type="entry name" value="UPF0335"/>
    <property type="match status" value="1"/>
</dbReference>
<evidence type="ECO:0000256" key="1">
    <source>
        <dbReference type="HAMAP-Rule" id="MF_00797"/>
    </source>
</evidence>
<feature type="domain" description="GapR-like DNA-binding" evidence="3">
    <location>
        <begin position="147"/>
        <end position="218"/>
    </location>
</feature>
<dbReference type="EMBL" id="JBEPNW010000002">
    <property type="protein sequence ID" value="MET3868261.1"/>
    <property type="molecule type" value="Genomic_DNA"/>
</dbReference>
<accession>A0ABV2NPG9</accession>
<name>A0ABV2NPG9_9HYPH</name>
<comment type="caution">
    <text evidence="4">The sequence shown here is derived from an EMBL/GenBank/DDBJ whole genome shotgun (WGS) entry which is preliminary data.</text>
</comment>
<organism evidence="4 5">
    <name type="scientific">Methylobacterium radiotolerans</name>
    <dbReference type="NCBI Taxonomy" id="31998"/>
    <lineage>
        <taxon>Bacteria</taxon>
        <taxon>Pseudomonadati</taxon>
        <taxon>Pseudomonadota</taxon>
        <taxon>Alphaproteobacteria</taxon>
        <taxon>Hyphomicrobiales</taxon>
        <taxon>Methylobacteriaceae</taxon>
        <taxon>Methylobacterium</taxon>
    </lineage>
</organism>
<evidence type="ECO:0000313" key="4">
    <source>
        <dbReference type="EMBL" id="MET3868261.1"/>
    </source>
</evidence>
<keyword evidence="5" id="KW-1185">Reference proteome</keyword>
<dbReference type="Pfam" id="PF10073">
    <property type="entry name" value="GapR_DNA-bd"/>
    <property type="match status" value="1"/>
</dbReference>
<dbReference type="Proteomes" id="UP001549119">
    <property type="component" value="Unassembled WGS sequence"/>
</dbReference>
<evidence type="ECO:0000256" key="2">
    <source>
        <dbReference type="SAM" id="Coils"/>
    </source>
</evidence>
<evidence type="ECO:0000259" key="3">
    <source>
        <dbReference type="Pfam" id="PF10073"/>
    </source>
</evidence>
<proteinExistence type="inferred from homology"/>
<comment type="similarity">
    <text evidence="1">Belongs to the UPF0335 family.</text>
</comment>